<dbReference type="Proteomes" id="UP000030754">
    <property type="component" value="Unassembled WGS sequence"/>
</dbReference>
<proteinExistence type="predicted"/>
<reference evidence="1" key="2">
    <citation type="submission" date="2013-10" db="EMBL/GenBank/DDBJ databases">
        <authorList>
            <person name="Aslett M."/>
        </authorList>
    </citation>
    <scope>NUCLEOTIDE SEQUENCE [LARGE SCALE GENOMIC DNA]</scope>
    <source>
        <strain evidence="1">Houghton</strain>
    </source>
</reference>
<dbReference type="RefSeq" id="XP_013433179.1">
    <property type="nucleotide sequence ID" value="XM_013577725.1"/>
</dbReference>
<sequence>MRPRARKERPGASGQCGWGLCFLFFTLFCWRCC</sequence>
<dbReference type="EMBL" id="HG723002">
    <property type="protein sequence ID" value="CDJ64712.1"/>
    <property type="molecule type" value="Genomic_DNA"/>
</dbReference>
<name>U6MKE6_9EIME</name>
<accession>U6MKE6</accession>
<dbReference type="AlphaFoldDB" id="U6MKE6"/>
<evidence type="ECO:0000313" key="1">
    <source>
        <dbReference type="EMBL" id="CDJ64712.1"/>
    </source>
</evidence>
<keyword evidence="2" id="KW-1185">Reference proteome</keyword>
<dbReference type="VEuPathDB" id="ToxoDB:ENH_00078930"/>
<reference evidence="1" key="1">
    <citation type="submission" date="2013-10" db="EMBL/GenBank/DDBJ databases">
        <title>Genomic analysis of the causative agents of coccidiosis in chickens.</title>
        <authorList>
            <person name="Reid A.J."/>
            <person name="Blake D."/>
            <person name="Billington K."/>
            <person name="Browne H."/>
            <person name="Dunn M."/>
            <person name="Hung S."/>
            <person name="Kawahara F."/>
            <person name="Miranda-Saavedra D."/>
            <person name="Mourier T."/>
            <person name="Nagra H."/>
            <person name="Otto T.D."/>
            <person name="Rawlings N."/>
            <person name="Sanchez A."/>
            <person name="Sanders M."/>
            <person name="Subramaniam C."/>
            <person name="Tay Y."/>
            <person name="Dear P."/>
            <person name="Doerig C."/>
            <person name="Gruber A."/>
            <person name="Parkinson J."/>
            <person name="Shirley M."/>
            <person name="Wan K.L."/>
            <person name="Berriman M."/>
            <person name="Tomley F."/>
            <person name="Pain A."/>
        </authorList>
    </citation>
    <scope>NUCLEOTIDE SEQUENCE [LARGE SCALE GENOMIC DNA]</scope>
    <source>
        <strain evidence="1">Houghton</strain>
    </source>
</reference>
<organism evidence="1 2">
    <name type="scientific">Eimeria necatrix</name>
    <dbReference type="NCBI Taxonomy" id="51315"/>
    <lineage>
        <taxon>Eukaryota</taxon>
        <taxon>Sar</taxon>
        <taxon>Alveolata</taxon>
        <taxon>Apicomplexa</taxon>
        <taxon>Conoidasida</taxon>
        <taxon>Coccidia</taxon>
        <taxon>Eucoccidiorida</taxon>
        <taxon>Eimeriorina</taxon>
        <taxon>Eimeriidae</taxon>
        <taxon>Eimeria</taxon>
    </lineage>
</organism>
<dbReference type="GeneID" id="25478023"/>
<protein>
    <submittedName>
        <fullName evidence="1">Uncharacterized protein</fullName>
    </submittedName>
</protein>
<evidence type="ECO:0000313" key="2">
    <source>
        <dbReference type="Proteomes" id="UP000030754"/>
    </source>
</evidence>
<gene>
    <name evidence="1" type="ORF">ENH_00078930</name>
</gene>